<comment type="caution">
    <text evidence="2">The sequence shown here is derived from an EMBL/GenBank/DDBJ whole genome shotgun (WGS) entry which is preliminary data.</text>
</comment>
<evidence type="ECO:0000256" key="1">
    <source>
        <dbReference type="SAM" id="Phobius"/>
    </source>
</evidence>
<feature type="transmembrane region" description="Helical" evidence="1">
    <location>
        <begin position="33"/>
        <end position="54"/>
    </location>
</feature>
<dbReference type="Proteomes" id="UP000297946">
    <property type="component" value="Unassembled WGS sequence"/>
</dbReference>
<dbReference type="AlphaFoldDB" id="A0A5R2AT46"/>
<dbReference type="EMBL" id="RQER01000008">
    <property type="protein sequence ID" value="TGJ99844.1"/>
    <property type="molecule type" value="Genomic_DNA"/>
</dbReference>
<sequence>MRLSSFSLRSCWSCLESFTVAVISVSPKGRSGVFGLAIFVAFTALAMIPFRILFTVEESI</sequence>
<gene>
    <name evidence="2" type="ORF">EHO57_13875</name>
</gene>
<protein>
    <submittedName>
        <fullName evidence="2">Uncharacterized protein</fullName>
    </submittedName>
</protein>
<keyword evidence="1" id="KW-0812">Transmembrane</keyword>
<keyword evidence="1" id="KW-1133">Transmembrane helix</keyword>
<proteinExistence type="predicted"/>
<reference evidence="2 3" key="1">
    <citation type="journal article" date="2019" name="PLoS Negl. Trop. Dis.">
        <title>Revisiting the worldwide diversity of Leptospira species in the environment.</title>
        <authorList>
            <person name="Vincent A.T."/>
            <person name="Schiettekatte O."/>
            <person name="Bourhy P."/>
            <person name="Veyrier F.J."/>
            <person name="Picardeau M."/>
        </authorList>
    </citation>
    <scope>NUCLEOTIDE SEQUENCE [LARGE SCALE GENOMIC DNA]</scope>
    <source>
        <strain evidence="2 3">SSW18</strain>
    </source>
</reference>
<organism evidence="2 3">
    <name type="scientific">Leptospira langatensis</name>
    <dbReference type="NCBI Taxonomy" id="2484983"/>
    <lineage>
        <taxon>Bacteria</taxon>
        <taxon>Pseudomonadati</taxon>
        <taxon>Spirochaetota</taxon>
        <taxon>Spirochaetia</taxon>
        <taxon>Leptospirales</taxon>
        <taxon>Leptospiraceae</taxon>
        <taxon>Leptospira</taxon>
    </lineage>
</organism>
<name>A0A5R2AT46_9LEPT</name>
<accession>A0A5R2AT46</accession>
<evidence type="ECO:0000313" key="3">
    <source>
        <dbReference type="Proteomes" id="UP000297946"/>
    </source>
</evidence>
<evidence type="ECO:0000313" key="2">
    <source>
        <dbReference type="EMBL" id="TGJ99844.1"/>
    </source>
</evidence>
<keyword evidence="1" id="KW-0472">Membrane</keyword>